<evidence type="ECO:0000256" key="4">
    <source>
        <dbReference type="ARBA" id="ARBA00022759"/>
    </source>
</evidence>
<keyword evidence="6" id="KW-0694">RNA-binding</keyword>
<evidence type="ECO:0000256" key="5">
    <source>
        <dbReference type="ARBA" id="ARBA00022801"/>
    </source>
</evidence>
<comment type="similarity">
    <text evidence="1">Belongs to the HicA mRNA interferase family.</text>
</comment>
<proteinExistence type="inferred from homology"/>
<organism evidence="8 9">
    <name type="scientific">candidate division WWE3 bacterium CG08_land_8_20_14_0_20_41_10</name>
    <dbReference type="NCBI Taxonomy" id="1975085"/>
    <lineage>
        <taxon>Bacteria</taxon>
        <taxon>Katanobacteria</taxon>
    </lineage>
</organism>
<accession>A0A2H0XBX4</accession>
<keyword evidence="3" id="KW-0540">Nuclease</keyword>
<evidence type="ECO:0000313" key="9">
    <source>
        <dbReference type="Proteomes" id="UP000231252"/>
    </source>
</evidence>
<gene>
    <name evidence="8" type="ORF">COT50_02130</name>
</gene>
<dbReference type="Gene3D" id="3.30.920.30">
    <property type="entry name" value="Hypothetical protein"/>
    <property type="match status" value="1"/>
</dbReference>
<keyword evidence="7" id="KW-0346">Stress response</keyword>
<evidence type="ECO:0000256" key="6">
    <source>
        <dbReference type="ARBA" id="ARBA00022884"/>
    </source>
</evidence>
<dbReference type="SUPFAM" id="SSF54786">
    <property type="entry name" value="YcfA/nrd intein domain"/>
    <property type="match status" value="1"/>
</dbReference>
<evidence type="ECO:0000256" key="3">
    <source>
        <dbReference type="ARBA" id="ARBA00022722"/>
    </source>
</evidence>
<dbReference type="Pfam" id="PF07927">
    <property type="entry name" value="HicA_toxin"/>
    <property type="match status" value="1"/>
</dbReference>
<comment type="caution">
    <text evidence="8">The sequence shown here is derived from an EMBL/GenBank/DDBJ whole genome shotgun (WGS) entry which is preliminary data.</text>
</comment>
<dbReference type="InterPro" id="IPR038570">
    <property type="entry name" value="HicA_sf"/>
</dbReference>
<dbReference type="EMBL" id="PEYU01000047">
    <property type="protein sequence ID" value="PIS22406.1"/>
    <property type="molecule type" value="Genomic_DNA"/>
</dbReference>
<dbReference type="GO" id="GO:0016787">
    <property type="term" value="F:hydrolase activity"/>
    <property type="evidence" value="ECO:0007669"/>
    <property type="project" value="UniProtKB-KW"/>
</dbReference>
<dbReference type="AlphaFoldDB" id="A0A2H0XBX4"/>
<evidence type="ECO:0000256" key="2">
    <source>
        <dbReference type="ARBA" id="ARBA00022649"/>
    </source>
</evidence>
<dbReference type="InterPro" id="IPR012933">
    <property type="entry name" value="HicA_mRNA_interferase"/>
</dbReference>
<name>A0A2H0XBX4_UNCKA</name>
<protein>
    <submittedName>
        <fullName evidence="8">Toxin HicA</fullName>
    </submittedName>
</protein>
<keyword evidence="4" id="KW-0255">Endonuclease</keyword>
<evidence type="ECO:0000256" key="1">
    <source>
        <dbReference type="ARBA" id="ARBA00006620"/>
    </source>
</evidence>
<keyword evidence="5" id="KW-0378">Hydrolase</keyword>
<evidence type="ECO:0000313" key="8">
    <source>
        <dbReference type="EMBL" id="PIS22406.1"/>
    </source>
</evidence>
<dbReference type="GO" id="GO:0003729">
    <property type="term" value="F:mRNA binding"/>
    <property type="evidence" value="ECO:0007669"/>
    <property type="project" value="InterPro"/>
</dbReference>
<evidence type="ECO:0000256" key="7">
    <source>
        <dbReference type="ARBA" id="ARBA00023016"/>
    </source>
</evidence>
<dbReference type="GO" id="GO:0004519">
    <property type="term" value="F:endonuclease activity"/>
    <property type="evidence" value="ECO:0007669"/>
    <property type="project" value="UniProtKB-KW"/>
</dbReference>
<keyword evidence="2" id="KW-1277">Toxin-antitoxin system</keyword>
<reference evidence="9" key="1">
    <citation type="submission" date="2017-09" db="EMBL/GenBank/DDBJ databases">
        <title>Depth-based differentiation of microbial function through sediment-hosted aquifers and enrichment of novel symbionts in the deep terrestrial subsurface.</title>
        <authorList>
            <person name="Probst A.J."/>
            <person name="Ladd B."/>
            <person name="Jarett J.K."/>
            <person name="Geller-Mcgrath D.E."/>
            <person name="Sieber C.M.K."/>
            <person name="Emerson J.B."/>
            <person name="Anantharaman K."/>
            <person name="Thomas B.C."/>
            <person name="Malmstrom R."/>
            <person name="Stieglmeier M."/>
            <person name="Klingl A."/>
            <person name="Woyke T."/>
            <person name="Ryan C.M."/>
            <person name="Banfield J.F."/>
        </authorList>
    </citation>
    <scope>NUCLEOTIDE SEQUENCE [LARGE SCALE GENOMIC DNA]</scope>
</reference>
<sequence length="62" mass="7366">MQPNEFMGDKLKVINSKELVKFLLSKSFIVSRQKGSHIILHRENDRRTTVIPMHNKDYYEGF</sequence>
<dbReference type="Proteomes" id="UP000231252">
    <property type="component" value="Unassembled WGS sequence"/>
</dbReference>